<dbReference type="EMBL" id="PEWD01000097">
    <property type="protein sequence ID" value="PIU68157.1"/>
    <property type="molecule type" value="Genomic_DNA"/>
</dbReference>
<evidence type="ECO:0000259" key="2">
    <source>
        <dbReference type="Pfam" id="PF08308"/>
    </source>
</evidence>
<evidence type="ECO:0000313" key="4">
    <source>
        <dbReference type="Proteomes" id="UP000229916"/>
    </source>
</evidence>
<dbReference type="Pfam" id="PF08308">
    <property type="entry name" value="PEGA"/>
    <property type="match status" value="1"/>
</dbReference>
<keyword evidence="1" id="KW-0175">Coiled coil</keyword>
<dbReference type="Proteomes" id="UP000229916">
    <property type="component" value="Unassembled WGS sequence"/>
</dbReference>
<proteinExistence type="predicted"/>
<dbReference type="Gene3D" id="2.120.10.30">
    <property type="entry name" value="TolB, C-terminal domain"/>
    <property type="match status" value="1"/>
</dbReference>
<sequence length="370" mass="41245">MSKRRIFSILLITVCLVIAVIAVFLASGYSLNFKKKQIVKTGMIYATSIPDGASIFLNGDLASATNTTISNLEPGTYQIKITKNGYSTWQKDIVVRAELVSQIEALLLPSAPELKVATYDGVTKFTLSPDNIKAALAITDEAKAGVWILAFNNLPFGTGYTIKQIIKDTPEEKFSQGETVWSTDGQNVLITLLPSNSNFLLDPSHLNENPTPTKDGKETIVAGWQQEKDDLENQRKKQLTESELKIYSEGQENQWSPNSLKFLFKKDGIYFSYSLEDERLTEVKNLELASLQSIGWYPDSKHLITIEDYVEGKNGKMSVMEEDGENKTNAYEGKMDSANILVSPDGKKIFLLTSFNLSSNISSLYYLNLR</sequence>
<dbReference type="InterPro" id="IPR011042">
    <property type="entry name" value="6-blade_b-propeller_TolB-like"/>
</dbReference>
<accession>A0A2M7ALE1</accession>
<evidence type="ECO:0000256" key="1">
    <source>
        <dbReference type="SAM" id="Coils"/>
    </source>
</evidence>
<evidence type="ECO:0000313" key="3">
    <source>
        <dbReference type="EMBL" id="PIU68157.1"/>
    </source>
</evidence>
<dbReference type="AlphaFoldDB" id="A0A2M7ALE1"/>
<comment type="caution">
    <text evidence="3">The sequence shown here is derived from an EMBL/GenBank/DDBJ whole genome shotgun (WGS) entry which is preliminary data.</text>
</comment>
<feature type="coiled-coil region" evidence="1">
    <location>
        <begin position="214"/>
        <end position="241"/>
    </location>
</feature>
<dbReference type="InterPro" id="IPR013229">
    <property type="entry name" value="PEGA"/>
</dbReference>
<name>A0A2M7ALE1_UNCKA</name>
<organism evidence="3 4">
    <name type="scientific">candidate division WWE3 bacterium CG06_land_8_20_14_3_00_42_16</name>
    <dbReference type="NCBI Taxonomy" id="1975083"/>
    <lineage>
        <taxon>Bacteria</taxon>
        <taxon>Katanobacteria</taxon>
    </lineage>
</organism>
<protein>
    <recommendedName>
        <fullName evidence="2">PEGA domain-containing protein</fullName>
    </recommendedName>
</protein>
<feature type="domain" description="PEGA" evidence="2">
    <location>
        <begin position="43"/>
        <end position="101"/>
    </location>
</feature>
<gene>
    <name evidence="3" type="ORF">COS81_04965</name>
</gene>
<dbReference type="SUPFAM" id="SSF82171">
    <property type="entry name" value="DPP6 N-terminal domain-like"/>
    <property type="match status" value="1"/>
</dbReference>
<reference evidence="4" key="1">
    <citation type="submission" date="2017-09" db="EMBL/GenBank/DDBJ databases">
        <title>Depth-based differentiation of microbial function through sediment-hosted aquifers and enrichment of novel symbionts in the deep terrestrial subsurface.</title>
        <authorList>
            <person name="Probst A.J."/>
            <person name="Ladd B."/>
            <person name="Jarett J.K."/>
            <person name="Geller-Mcgrath D.E."/>
            <person name="Sieber C.M.K."/>
            <person name="Emerson J.B."/>
            <person name="Anantharaman K."/>
            <person name="Thomas B.C."/>
            <person name="Malmstrom R."/>
            <person name="Stieglmeier M."/>
            <person name="Klingl A."/>
            <person name="Woyke T."/>
            <person name="Ryan C.M."/>
            <person name="Banfield J.F."/>
        </authorList>
    </citation>
    <scope>NUCLEOTIDE SEQUENCE [LARGE SCALE GENOMIC DNA]</scope>
</reference>